<name>A0A559KCX8_9BACL</name>
<sequence length="62" mass="7132">MPAKIDFNIIYEGIINYTRKLGRIPTNAEIDQNDNLPSYRTIHTAFVKNQGQGYIPYLISKC</sequence>
<gene>
    <name evidence="1" type="ORF">FPZ49_11420</name>
</gene>
<protein>
    <submittedName>
        <fullName evidence="1">Uncharacterized protein</fullName>
    </submittedName>
</protein>
<organism evidence="1 2">
    <name type="scientific">Paenibacillus cremeus</name>
    <dbReference type="NCBI Taxonomy" id="2163881"/>
    <lineage>
        <taxon>Bacteria</taxon>
        <taxon>Bacillati</taxon>
        <taxon>Bacillota</taxon>
        <taxon>Bacilli</taxon>
        <taxon>Bacillales</taxon>
        <taxon>Paenibacillaceae</taxon>
        <taxon>Paenibacillus</taxon>
    </lineage>
</organism>
<dbReference type="AlphaFoldDB" id="A0A559KCX8"/>
<evidence type="ECO:0000313" key="2">
    <source>
        <dbReference type="Proteomes" id="UP000317036"/>
    </source>
</evidence>
<dbReference type="Proteomes" id="UP000317036">
    <property type="component" value="Unassembled WGS sequence"/>
</dbReference>
<dbReference type="RefSeq" id="WP_144846610.1">
    <property type="nucleotide sequence ID" value="NZ_VNJI01000011.1"/>
</dbReference>
<dbReference type="EMBL" id="VNJI01000011">
    <property type="protein sequence ID" value="TVY09973.1"/>
    <property type="molecule type" value="Genomic_DNA"/>
</dbReference>
<accession>A0A559KCX8</accession>
<comment type="caution">
    <text evidence="1">The sequence shown here is derived from an EMBL/GenBank/DDBJ whole genome shotgun (WGS) entry which is preliminary data.</text>
</comment>
<reference evidence="1 2" key="1">
    <citation type="submission" date="2019-07" db="EMBL/GenBank/DDBJ databases">
        <authorList>
            <person name="Kim J."/>
        </authorList>
    </citation>
    <scope>NUCLEOTIDE SEQUENCE [LARGE SCALE GENOMIC DNA]</scope>
    <source>
        <strain evidence="1 2">JC52</strain>
    </source>
</reference>
<evidence type="ECO:0000313" key="1">
    <source>
        <dbReference type="EMBL" id="TVY09973.1"/>
    </source>
</evidence>
<proteinExistence type="predicted"/>
<keyword evidence="2" id="KW-1185">Reference proteome</keyword>